<evidence type="ECO:0000259" key="9">
    <source>
        <dbReference type="Pfam" id="PF03175"/>
    </source>
</evidence>
<dbReference type="Gene3D" id="1.10.287.690">
    <property type="entry name" value="Helix hairpin bin"/>
    <property type="match status" value="1"/>
</dbReference>
<proteinExistence type="inferred from homology"/>
<dbReference type="InterPro" id="IPR043502">
    <property type="entry name" value="DNA/RNA_pol_sf"/>
</dbReference>
<dbReference type="PANTHER" id="PTHR33568:SF3">
    <property type="entry name" value="DNA-DIRECTED DNA POLYMERASE"/>
    <property type="match status" value="1"/>
</dbReference>
<keyword evidence="4" id="KW-0548">Nucleotidyltransferase</keyword>
<keyword evidence="5" id="KW-0235">DNA replication</keyword>
<dbReference type="GO" id="GO:0003677">
    <property type="term" value="F:DNA binding"/>
    <property type="evidence" value="ECO:0007669"/>
    <property type="project" value="UniProtKB-KW"/>
</dbReference>
<dbReference type="InterPro" id="IPR004868">
    <property type="entry name" value="DNA-dir_DNA_pol_B_mt/vir"/>
</dbReference>
<sequence>GHCKGGPFVSLDVNSMYPFVMKQFTYPVKLLRQDQSPSIKFIKEVIVSYGVIAEVELETEVPAYALRKNHKTLFPIGGFTTFLCTEGLKYAFKHGHVKKIHQASIYKMADIFSEYVDFIHELRQKYKKENNHVMALLAKYMHNSLYGKLAQLEIINEKEDIDSSGEYSREVIFNLVTGHNIIVTRMMNTQITQRTGGEGKNSNVAIAAHITENARFDLWDHMNQVGRENVLYCDTDSIKLRKADFSLVKSPLSKTKLGALKIEDRSKKLYIEGSKNYRTEKGRRIKGIPESAKEIVPGTFSYRWFAGQVTHLKKNIPVGARVETLTRTLTAVYDKGVIHPDGTVTPLRL</sequence>
<dbReference type="SUPFAM" id="SSF56672">
    <property type="entry name" value="DNA/RNA polymerases"/>
    <property type="match status" value="1"/>
</dbReference>
<comment type="similarity">
    <text evidence="1">Belongs to the DNA polymerase type-B family.</text>
</comment>
<dbReference type="PANTHER" id="PTHR33568">
    <property type="entry name" value="DNA POLYMERASE"/>
    <property type="match status" value="1"/>
</dbReference>
<dbReference type="EMBL" id="LAZR01060187">
    <property type="protein sequence ID" value="KKK66208.1"/>
    <property type="molecule type" value="Genomic_DNA"/>
</dbReference>
<reference evidence="10" key="1">
    <citation type="journal article" date="2015" name="Nature">
        <title>Complex archaea that bridge the gap between prokaryotes and eukaryotes.</title>
        <authorList>
            <person name="Spang A."/>
            <person name="Saw J.H."/>
            <person name="Jorgensen S.L."/>
            <person name="Zaremba-Niedzwiedzka K."/>
            <person name="Martijn J."/>
            <person name="Lind A.E."/>
            <person name="van Eijk R."/>
            <person name="Schleper C."/>
            <person name="Guy L."/>
            <person name="Ettema T.J."/>
        </authorList>
    </citation>
    <scope>NUCLEOTIDE SEQUENCE</scope>
</reference>
<evidence type="ECO:0000256" key="3">
    <source>
        <dbReference type="ARBA" id="ARBA00022679"/>
    </source>
</evidence>
<feature type="domain" description="DNA-directed DNA polymerase family B mitochondria/virus" evidence="9">
    <location>
        <begin position="6"/>
        <end position="188"/>
    </location>
</feature>
<dbReference type="Gene3D" id="3.90.1600.10">
    <property type="entry name" value="Palm domain of DNA polymerase"/>
    <property type="match status" value="1"/>
</dbReference>
<dbReference type="InterPro" id="IPR017964">
    <property type="entry name" value="DNA-dir_DNA_pol_B_CS"/>
</dbReference>
<evidence type="ECO:0000256" key="6">
    <source>
        <dbReference type="ARBA" id="ARBA00022932"/>
    </source>
</evidence>
<accession>A0A0F8XBL3</accession>
<evidence type="ECO:0000256" key="2">
    <source>
        <dbReference type="ARBA" id="ARBA00012417"/>
    </source>
</evidence>
<comment type="catalytic activity">
    <reaction evidence="8">
        <text>DNA(n) + a 2'-deoxyribonucleoside 5'-triphosphate = DNA(n+1) + diphosphate</text>
        <dbReference type="Rhea" id="RHEA:22508"/>
        <dbReference type="Rhea" id="RHEA-COMP:17339"/>
        <dbReference type="Rhea" id="RHEA-COMP:17340"/>
        <dbReference type="ChEBI" id="CHEBI:33019"/>
        <dbReference type="ChEBI" id="CHEBI:61560"/>
        <dbReference type="ChEBI" id="CHEBI:173112"/>
        <dbReference type="EC" id="2.7.7.7"/>
    </reaction>
</comment>
<gene>
    <name evidence="10" type="ORF">LCGC14_2966400</name>
</gene>
<dbReference type="PROSITE" id="PS00116">
    <property type="entry name" value="DNA_POLYMERASE_B"/>
    <property type="match status" value="1"/>
</dbReference>
<protein>
    <recommendedName>
        <fullName evidence="2">DNA-directed DNA polymerase</fullName>
        <ecNumber evidence="2">2.7.7.7</ecNumber>
    </recommendedName>
</protein>
<evidence type="ECO:0000256" key="1">
    <source>
        <dbReference type="ARBA" id="ARBA00005755"/>
    </source>
</evidence>
<dbReference type="PRINTS" id="PR00106">
    <property type="entry name" value="DNAPOLB"/>
</dbReference>
<comment type="caution">
    <text evidence="10">The sequence shown here is derived from an EMBL/GenBank/DDBJ whole genome shotgun (WGS) entry which is preliminary data.</text>
</comment>
<dbReference type="AlphaFoldDB" id="A0A0F8XBL3"/>
<evidence type="ECO:0000256" key="4">
    <source>
        <dbReference type="ARBA" id="ARBA00022695"/>
    </source>
</evidence>
<organism evidence="10">
    <name type="scientific">marine sediment metagenome</name>
    <dbReference type="NCBI Taxonomy" id="412755"/>
    <lineage>
        <taxon>unclassified sequences</taxon>
        <taxon>metagenomes</taxon>
        <taxon>ecological metagenomes</taxon>
    </lineage>
</organism>
<dbReference type="Pfam" id="PF03175">
    <property type="entry name" value="DNA_pol_B_2"/>
    <property type="match status" value="1"/>
</dbReference>
<dbReference type="InterPro" id="IPR006172">
    <property type="entry name" value="DNA-dir_DNA_pol_B"/>
</dbReference>
<keyword evidence="6" id="KW-0239">DNA-directed DNA polymerase</keyword>
<name>A0A0F8XBL3_9ZZZZ</name>
<feature type="non-terminal residue" evidence="10">
    <location>
        <position position="1"/>
    </location>
</feature>
<dbReference type="GO" id="GO:0003887">
    <property type="term" value="F:DNA-directed DNA polymerase activity"/>
    <property type="evidence" value="ECO:0007669"/>
    <property type="project" value="UniProtKB-KW"/>
</dbReference>
<dbReference type="GO" id="GO:0000166">
    <property type="term" value="F:nucleotide binding"/>
    <property type="evidence" value="ECO:0007669"/>
    <property type="project" value="InterPro"/>
</dbReference>
<dbReference type="InterPro" id="IPR023211">
    <property type="entry name" value="DNA_pol_palm_dom_sf"/>
</dbReference>
<dbReference type="GO" id="GO:0006260">
    <property type="term" value="P:DNA replication"/>
    <property type="evidence" value="ECO:0007669"/>
    <property type="project" value="UniProtKB-KW"/>
</dbReference>
<evidence type="ECO:0000256" key="8">
    <source>
        <dbReference type="ARBA" id="ARBA00049244"/>
    </source>
</evidence>
<evidence type="ECO:0000256" key="7">
    <source>
        <dbReference type="ARBA" id="ARBA00023125"/>
    </source>
</evidence>
<dbReference type="EC" id="2.7.7.7" evidence="2"/>
<keyword evidence="3" id="KW-0808">Transferase</keyword>
<keyword evidence="7" id="KW-0238">DNA-binding</keyword>
<evidence type="ECO:0000313" key="10">
    <source>
        <dbReference type="EMBL" id="KKK66208.1"/>
    </source>
</evidence>
<evidence type="ECO:0000256" key="5">
    <source>
        <dbReference type="ARBA" id="ARBA00022705"/>
    </source>
</evidence>